<dbReference type="EMBL" id="JOKJ01000019">
    <property type="protein sequence ID" value="KEQ05650.1"/>
    <property type="molecule type" value="Genomic_DNA"/>
</dbReference>
<dbReference type="Proteomes" id="UP000052167">
    <property type="component" value="Unassembled WGS sequence"/>
</dbReference>
<accession>A0A922NX66</accession>
<proteinExistence type="predicted"/>
<gene>
    <name evidence="2" type="ORF">GV68_08975</name>
</gene>
<feature type="domain" description="Thoeris anti-defense 2-like" evidence="1">
    <location>
        <begin position="5"/>
        <end position="89"/>
    </location>
</feature>
<name>A0A922NX66_9HYPH</name>
<keyword evidence="3" id="KW-1185">Reference proteome</keyword>
<evidence type="ECO:0000313" key="3">
    <source>
        <dbReference type="Proteomes" id="UP000052167"/>
    </source>
</evidence>
<sequence length="90" mass="10009">MIKQDFGWAVNAIKKGKKATRSVWDDKDTFIFLVPGSSFSVNDSPLSNVYPQGTKIDYTPHIDMKTGGGPVTPWSPKQVDLLAEDWELVP</sequence>
<dbReference type="AlphaFoldDB" id="A0A922NX66"/>
<comment type="caution">
    <text evidence="2">The sequence shown here is derived from an EMBL/GenBank/DDBJ whole genome shotgun (WGS) entry which is preliminary data.</text>
</comment>
<evidence type="ECO:0000313" key="2">
    <source>
        <dbReference type="EMBL" id="KEQ05650.1"/>
    </source>
</evidence>
<reference evidence="2 3" key="1">
    <citation type="submission" date="2014-06" db="EMBL/GenBank/DDBJ databases">
        <title>Rhizobium pelagicum/R2-400B4.</title>
        <authorList>
            <person name="Kimes N.E."/>
            <person name="Lopez-Perez M."/>
        </authorList>
    </citation>
    <scope>NUCLEOTIDE SEQUENCE [LARGE SCALE GENOMIC DNA]</scope>
    <source>
        <strain evidence="2 3">R2-400B4</strain>
    </source>
</reference>
<dbReference type="OrthoDB" id="9806476at2"/>
<protein>
    <recommendedName>
        <fullName evidence="1">Thoeris anti-defense 2-like domain-containing protein</fullName>
    </recommendedName>
</protein>
<dbReference type="RefSeq" id="WP_037189982.1">
    <property type="nucleotide sequence ID" value="NZ_JOKJ01000019.1"/>
</dbReference>
<dbReference type="Pfam" id="PF11195">
    <property type="entry name" value="Tad2-like"/>
    <property type="match status" value="1"/>
</dbReference>
<evidence type="ECO:0000259" key="1">
    <source>
        <dbReference type="Pfam" id="PF11195"/>
    </source>
</evidence>
<organism evidence="2 3">
    <name type="scientific">Pseudorhizobium pelagicum</name>
    <dbReference type="NCBI Taxonomy" id="1509405"/>
    <lineage>
        <taxon>Bacteria</taxon>
        <taxon>Pseudomonadati</taxon>
        <taxon>Pseudomonadota</taxon>
        <taxon>Alphaproteobacteria</taxon>
        <taxon>Hyphomicrobiales</taxon>
        <taxon>Rhizobiaceae</taxon>
        <taxon>Rhizobium/Agrobacterium group</taxon>
        <taxon>Pseudorhizobium</taxon>
    </lineage>
</organism>
<dbReference type="InterPro" id="IPR021361">
    <property type="entry name" value="Tad2-like_dom"/>
</dbReference>